<keyword evidence="1" id="KW-0831">Ubiquinone biosynthesis</keyword>
<gene>
    <name evidence="1" type="primary">ubiJ</name>
    <name evidence="3" type="ORF">PN838_16560</name>
</gene>
<evidence type="ECO:0000313" key="4">
    <source>
        <dbReference type="Proteomes" id="UP001528411"/>
    </source>
</evidence>
<dbReference type="InterPro" id="IPR036527">
    <property type="entry name" value="SCP2_sterol-bd_dom_sf"/>
</dbReference>
<name>A0ABT5FEX6_9GAMM</name>
<dbReference type="PANTHER" id="PTHR38693:SF1">
    <property type="entry name" value="UBIQUINONE BIOSYNTHESIS ACCESSORY FACTOR UBIJ"/>
    <property type="match status" value="1"/>
</dbReference>
<comment type="caution">
    <text evidence="3">The sequence shown here is derived from an EMBL/GenBank/DDBJ whole genome shotgun (WGS) entry which is preliminary data.</text>
</comment>
<dbReference type="RefSeq" id="WP_272181377.1">
    <property type="nucleotide sequence ID" value="NZ_JAQOMS010000002.1"/>
</dbReference>
<reference evidence="3 4" key="1">
    <citation type="submission" date="2023-01" db="EMBL/GenBank/DDBJ databases">
        <title>Psychrosphaera sp. nov., isolated from marine algae.</title>
        <authorList>
            <person name="Bayburt H."/>
            <person name="Choi B.J."/>
            <person name="Kim J.M."/>
            <person name="Choi D.G."/>
            <person name="Jeon C.O."/>
        </authorList>
    </citation>
    <scope>NUCLEOTIDE SEQUENCE [LARGE SCALE GENOMIC DNA]</scope>
    <source>
        <strain evidence="3 4">G1-22</strain>
    </source>
</reference>
<comment type="similarity">
    <text evidence="1">Belongs to the UbiJ family.</text>
</comment>
<evidence type="ECO:0000256" key="1">
    <source>
        <dbReference type="HAMAP-Rule" id="MF_02215"/>
    </source>
</evidence>
<dbReference type="PANTHER" id="PTHR38693">
    <property type="entry name" value="UBIQUINONE BIOSYNTHESIS PROTEIN UBIJ"/>
    <property type="match status" value="1"/>
</dbReference>
<dbReference type="InterPro" id="IPR038989">
    <property type="entry name" value="UbiJ"/>
</dbReference>
<dbReference type="EMBL" id="JAQOMS010000002">
    <property type="protein sequence ID" value="MDC2890082.1"/>
    <property type="molecule type" value="Genomic_DNA"/>
</dbReference>
<proteinExistence type="inferred from homology"/>
<dbReference type="Pfam" id="PF02036">
    <property type="entry name" value="SCP2"/>
    <property type="match status" value="1"/>
</dbReference>
<comment type="function">
    <text evidence="1">Required for ubiquinone (coenzyme Q) biosynthesis. Binds hydrophobic ubiquinone biosynthetic intermediates via its SCP2 domain and is essential for the stability of the Ubi complex. May constitute a docking platform where Ubi enzymes assemble and access their SCP2-bound polyprenyl substrates.</text>
</comment>
<keyword evidence="4" id="KW-1185">Reference proteome</keyword>
<dbReference type="SUPFAM" id="SSF55718">
    <property type="entry name" value="SCP-like"/>
    <property type="match status" value="1"/>
</dbReference>
<keyword evidence="1" id="KW-0963">Cytoplasm</keyword>
<dbReference type="Proteomes" id="UP001528411">
    <property type="component" value="Unassembled WGS sequence"/>
</dbReference>
<comment type="pathway">
    <text evidence="1">Cofactor biosynthesis; ubiquinone biosynthesis.</text>
</comment>
<organism evidence="3 4">
    <name type="scientific">Psychrosphaera algicola</name>
    <dbReference type="NCBI Taxonomy" id="3023714"/>
    <lineage>
        <taxon>Bacteria</taxon>
        <taxon>Pseudomonadati</taxon>
        <taxon>Pseudomonadota</taxon>
        <taxon>Gammaproteobacteria</taxon>
        <taxon>Alteromonadales</taxon>
        <taxon>Pseudoalteromonadaceae</taxon>
        <taxon>Psychrosphaera</taxon>
    </lineage>
</organism>
<accession>A0ABT5FEX6</accession>
<evidence type="ECO:0000259" key="2">
    <source>
        <dbReference type="Pfam" id="PF02036"/>
    </source>
</evidence>
<evidence type="ECO:0000313" key="3">
    <source>
        <dbReference type="EMBL" id="MDC2890082.1"/>
    </source>
</evidence>
<protein>
    <recommendedName>
        <fullName evidence="1">Ubiquinone biosynthesis accessory factor UbiJ</fullName>
    </recommendedName>
</protein>
<dbReference type="InterPro" id="IPR003033">
    <property type="entry name" value="SCP2_sterol-bd_dom"/>
</dbReference>
<dbReference type="HAMAP" id="MF_02215">
    <property type="entry name" value="UbiJ"/>
    <property type="match status" value="1"/>
</dbReference>
<feature type="domain" description="SCP2" evidence="2">
    <location>
        <begin position="15"/>
        <end position="110"/>
    </location>
</feature>
<comment type="subcellular location">
    <subcellularLocation>
        <location evidence="1">Cytoplasm</location>
    </subcellularLocation>
</comment>
<sequence>MLLNAAFMIIEPALNEALGYDYNAKQKLAKLENKKFTVTLTDLKLSLSLLVINNQIKLMTNAEGSDCTVRTKFDKLKSLSDASVLTKLIKSDELELEGDLGIAQAYSNLLIESNIDWQEWLSTYLGDALAHRVASVIIKLNQLLARKLADIDYTVASALTDELKVTPDNIEINQFIEDVDNLHAQTERLFSMFTQFRKSV</sequence>